<keyword evidence="5" id="KW-1185">Reference proteome</keyword>
<reference evidence="4 5" key="1">
    <citation type="journal article" date="2016" name="Proc. Natl. Acad. Sci. U.S.A.">
        <title>Comparative genomics of biotechnologically important yeasts.</title>
        <authorList>
            <person name="Riley R."/>
            <person name="Haridas S."/>
            <person name="Wolfe K.H."/>
            <person name="Lopes M.R."/>
            <person name="Hittinger C.T."/>
            <person name="Goeker M."/>
            <person name="Salamov A.A."/>
            <person name="Wisecaver J.H."/>
            <person name="Long T.M."/>
            <person name="Calvey C.H."/>
            <person name="Aerts A.L."/>
            <person name="Barry K.W."/>
            <person name="Choi C."/>
            <person name="Clum A."/>
            <person name="Coughlan A.Y."/>
            <person name="Deshpande S."/>
            <person name="Douglass A.P."/>
            <person name="Hanson S.J."/>
            <person name="Klenk H.-P."/>
            <person name="LaButti K.M."/>
            <person name="Lapidus A."/>
            <person name="Lindquist E.A."/>
            <person name="Lipzen A.M."/>
            <person name="Meier-Kolthoff J.P."/>
            <person name="Ohm R.A."/>
            <person name="Otillar R.P."/>
            <person name="Pangilinan J.L."/>
            <person name="Peng Y."/>
            <person name="Rokas A."/>
            <person name="Rosa C.A."/>
            <person name="Scheuner C."/>
            <person name="Sibirny A.A."/>
            <person name="Slot J.C."/>
            <person name="Stielow J.B."/>
            <person name="Sun H."/>
            <person name="Kurtzman C.P."/>
            <person name="Blackwell M."/>
            <person name="Grigoriev I.V."/>
            <person name="Jeffries T.W."/>
        </authorList>
    </citation>
    <scope>NUCLEOTIDE SEQUENCE [LARGE SCALE GENOMIC DNA]</scope>
    <source>
        <strain evidence="4 5">NRRL Y-11557</strain>
    </source>
</reference>
<evidence type="ECO:0000256" key="1">
    <source>
        <dbReference type="ARBA" id="ARBA00006484"/>
    </source>
</evidence>
<organism evidence="4 5">
    <name type="scientific">Lipomyces starkeyi NRRL Y-11557</name>
    <dbReference type="NCBI Taxonomy" id="675824"/>
    <lineage>
        <taxon>Eukaryota</taxon>
        <taxon>Fungi</taxon>
        <taxon>Dikarya</taxon>
        <taxon>Ascomycota</taxon>
        <taxon>Saccharomycotina</taxon>
        <taxon>Lipomycetes</taxon>
        <taxon>Lipomycetales</taxon>
        <taxon>Lipomycetaceae</taxon>
        <taxon>Lipomyces</taxon>
    </lineage>
</organism>
<sequence>MVAQFINRVCFVTGAASGMGLATAKTLLALGAKVALCDINGVSLEQVIGGLDSEQKNRTLAQVVDVTDRVAVRNFLARAKSHFGKLDGVANFAGTGGHGLGSEPIWATSAEEYDFILDLNVKGLFNILTEALRPGFLTQGASVVHVGSMFSLQGFKNGAVFAASKHAALGMVRSASKETGDRVRVNCILPGVIDTPMHRANLARVKDFTPTPITPIPRSGSAQEVAEVTIFLLSDESSFVTGAAWSVDGGANA</sequence>
<dbReference type="AlphaFoldDB" id="A0A1E3PY10"/>
<evidence type="ECO:0000313" key="5">
    <source>
        <dbReference type="Proteomes" id="UP000094385"/>
    </source>
</evidence>
<name>A0A1E3PY10_LIPST</name>
<keyword evidence="3" id="KW-0560">Oxidoreductase</keyword>
<dbReference type="Proteomes" id="UP000094385">
    <property type="component" value="Unassembled WGS sequence"/>
</dbReference>
<dbReference type="PANTHER" id="PTHR24321">
    <property type="entry name" value="DEHYDROGENASES, SHORT CHAIN"/>
    <property type="match status" value="1"/>
</dbReference>
<dbReference type="GO" id="GO:0016491">
    <property type="term" value="F:oxidoreductase activity"/>
    <property type="evidence" value="ECO:0007669"/>
    <property type="project" value="UniProtKB-KW"/>
</dbReference>
<dbReference type="EMBL" id="KV454301">
    <property type="protein sequence ID" value="ODQ70220.1"/>
    <property type="molecule type" value="Genomic_DNA"/>
</dbReference>
<dbReference type="InterPro" id="IPR002347">
    <property type="entry name" value="SDR_fam"/>
</dbReference>
<dbReference type="PANTHER" id="PTHR24321:SF8">
    <property type="entry name" value="ESTRADIOL 17-BETA-DEHYDROGENASE 8-RELATED"/>
    <property type="match status" value="1"/>
</dbReference>
<proteinExistence type="inferred from homology"/>
<evidence type="ECO:0000256" key="2">
    <source>
        <dbReference type="ARBA" id="ARBA00022857"/>
    </source>
</evidence>
<evidence type="ECO:0000313" key="4">
    <source>
        <dbReference type="EMBL" id="ODQ70220.1"/>
    </source>
</evidence>
<dbReference type="STRING" id="675824.A0A1E3PY10"/>
<dbReference type="Gene3D" id="3.40.50.720">
    <property type="entry name" value="NAD(P)-binding Rossmann-like Domain"/>
    <property type="match status" value="1"/>
</dbReference>
<dbReference type="FunFam" id="3.40.50.720:FF:000084">
    <property type="entry name" value="Short-chain dehydrogenase reductase"/>
    <property type="match status" value="1"/>
</dbReference>
<dbReference type="CDD" id="cd05233">
    <property type="entry name" value="SDR_c"/>
    <property type="match status" value="1"/>
</dbReference>
<dbReference type="PRINTS" id="PR00081">
    <property type="entry name" value="GDHRDH"/>
</dbReference>
<accession>A0A1E3PY10</accession>
<gene>
    <name evidence="4" type="ORF">LIPSTDRAFT_6306</name>
</gene>
<comment type="similarity">
    <text evidence="1">Belongs to the short-chain dehydrogenases/reductases (SDR) family.</text>
</comment>
<protein>
    <submittedName>
        <fullName evidence="4">Uncharacterized protein</fullName>
    </submittedName>
</protein>
<evidence type="ECO:0000256" key="3">
    <source>
        <dbReference type="ARBA" id="ARBA00023002"/>
    </source>
</evidence>
<dbReference type="SUPFAM" id="SSF51735">
    <property type="entry name" value="NAD(P)-binding Rossmann-fold domains"/>
    <property type="match status" value="1"/>
</dbReference>
<dbReference type="Pfam" id="PF13561">
    <property type="entry name" value="adh_short_C2"/>
    <property type="match status" value="1"/>
</dbReference>
<dbReference type="InterPro" id="IPR036291">
    <property type="entry name" value="NAD(P)-bd_dom_sf"/>
</dbReference>
<keyword evidence="2" id="KW-0521">NADP</keyword>
<dbReference type="OrthoDB" id="47007at2759"/>